<protein>
    <recommendedName>
        <fullName evidence="1">Endonuclease/exonuclease/phosphatase domain-containing protein</fullName>
    </recommendedName>
</protein>
<dbReference type="AlphaFoldDB" id="A0A6V7GVJ3"/>
<dbReference type="InterPro" id="IPR005135">
    <property type="entry name" value="Endo/exonuclease/phosphatase"/>
</dbReference>
<accession>A0A6V7GVJ3</accession>
<dbReference type="SUPFAM" id="SSF56219">
    <property type="entry name" value="DNase I-like"/>
    <property type="match status" value="1"/>
</dbReference>
<organism evidence="2 3">
    <name type="scientific">Heterotrigona itama</name>
    <dbReference type="NCBI Taxonomy" id="395501"/>
    <lineage>
        <taxon>Eukaryota</taxon>
        <taxon>Metazoa</taxon>
        <taxon>Ecdysozoa</taxon>
        <taxon>Arthropoda</taxon>
        <taxon>Hexapoda</taxon>
        <taxon>Insecta</taxon>
        <taxon>Pterygota</taxon>
        <taxon>Neoptera</taxon>
        <taxon>Endopterygota</taxon>
        <taxon>Hymenoptera</taxon>
        <taxon>Apocrita</taxon>
        <taxon>Aculeata</taxon>
        <taxon>Apoidea</taxon>
        <taxon>Anthophila</taxon>
        <taxon>Apidae</taxon>
        <taxon>Heterotrigona</taxon>
    </lineage>
</organism>
<dbReference type="InterPro" id="IPR036691">
    <property type="entry name" value="Endo/exonu/phosph_ase_sf"/>
</dbReference>
<evidence type="ECO:0000313" key="3">
    <source>
        <dbReference type="Proteomes" id="UP000752696"/>
    </source>
</evidence>
<gene>
    <name evidence="2" type="ORF">MHI_LOCUS110874</name>
</gene>
<dbReference type="Proteomes" id="UP000752696">
    <property type="component" value="Unassembled WGS sequence"/>
</dbReference>
<evidence type="ECO:0000259" key="1">
    <source>
        <dbReference type="Pfam" id="PF14529"/>
    </source>
</evidence>
<reference evidence="2" key="1">
    <citation type="submission" date="2020-07" db="EMBL/GenBank/DDBJ databases">
        <authorList>
            <person name="Nazaruddin N."/>
        </authorList>
    </citation>
    <scope>NUCLEOTIDE SEQUENCE</scope>
</reference>
<feature type="non-terminal residue" evidence="2">
    <location>
        <position position="114"/>
    </location>
</feature>
<comment type="caution">
    <text evidence="2">The sequence shown here is derived from an EMBL/GenBank/DDBJ whole genome shotgun (WGS) entry which is preliminary data.</text>
</comment>
<feature type="domain" description="Endonuclease/exonuclease/phosphatase" evidence="1">
    <location>
        <begin position="14"/>
        <end position="108"/>
    </location>
</feature>
<sequence length="114" mass="13047">MWLHGGALERNNGVYIPPNESLHTFQRILNSLRDCVVRRLPQQTFVLGDFNTKSTVWGSPRTDRRGDSDWAPELDLHLLNSGRTSTCVRWQEESIVDLSWASAAAARRVAEWRV</sequence>
<proteinExistence type="predicted"/>
<dbReference type="Gene3D" id="3.60.10.10">
    <property type="entry name" value="Endonuclease/exonuclease/phosphatase"/>
    <property type="match status" value="1"/>
</dbReference>
<evidence type="ECO:0000313" key="2">
    <source>
        <dbReference type="EMBL" id="CAD1469147.1"/>
    </source>
</evidence>
<name>A0A6V7GVJ3_9HYME</name>
<dbReference type="Pfam" id="PF14529">
    <property type="entry name" value="Exo_endo_phos_2"/>
    <property type="match status" value="1"/>
</dbReference>
<dbReference type="EMBL" id="CAJDYZ010001853">
    <property type="protein sequence ID" value="CAD1469147.1"/>
    <property type="molecule type" value="Genomic_DNA"/>
</dbReference>
<keyword evidence="3" id="KW-1185">Reference proteome</keyword>
<dbReference type="GO" id="GO:0003824">
    <property type="term" value="F:catalytic activity"/>
    <property type="evidence" value="ECO:0007669"/>
    <property type="project" value="InterPro"/>
</dbReference>
<dbReference type="OrthoDB" id="7612452at2759"/>